<evidence type="ECO:0000256" key="1">
    <source>
        <dbReference type="ARBA" id="ARBA00003365"/>
    </source>
</evidence>
<evidence type="ECO:0000256" key="3">
    <source>
        <dbReference type="ARBA" id="ARBA00011270"/>
    </source>
</evidence>
<dbReference type="GO" id="GO:0004834">
    <property type="term" value="F:tryptophan synthase activity"/>
    <property type="evidence" value="ECO:0007669"/>
    <property type="project" value="UniProtKB-UniRule"/>
</dbReference>
<dbReference type="InterPro" id="IPR013785">
    <property type="entry name" value="Aldolase_TIM"/>
</dbReference>
<protein>
    <recommendedName>
        <fullName evidence="9">Tryptophan synthase alpha chain</fullName>
        <ecNumber evidence="9">4.2.1.20</ecNumber>
    </recommendedName>
</protein>
<dbReference type="HAMAP" id="MF_00131">
    <property type="entry name" value="Trp_synth_alpha"/>
    <property type="match status" value="1"/>
</dbReference>
<comment type="subunit">
    <text evidence="3 9">Tetramer of two alpha and two beta chains.</text>
</comment>
<comment type="function">
    <text evidence="1 9">The alpha subunit is responsible for the aldol cleavage of indoleglycerol phosphate to indole and glyceraldehyde 3-phosphate.</text>
</comment>
<gene>
    <name evidence="11" type="primary">trpA_1</name>
    <name evidence="9" type="synonym">trpA</name>
    <name evidence="11" type="ORF">SB5857_01727</name>
</gene>
<dbReference type="RefSeq" id="WP_136034293.1">
    <property type="nucleotide sequence ID" value="NZ_CAAHGQ010000047.1"/>
</dbReference>
<dbReference type="Proteomes" id="UP000328848">
    <property type="component" value="Unassembled WGS sequence"/>
</dbReference>
<comment type="catalytic activity">
    <reaction evidence="8 9">
        <text>(1S,2R)-1-C-(indol-3-yl)glycerol 3-phosphate + L-serine = D-glyceraldehyde 3-phosphate + L-tryptophan + H2O</text>
        <dbReference type="Rhea" id="RHEA:10532"/>
        <dbReference type="ChEBI" id="CHEBI:15377"/>
        <dbReference type="ChEBI" id="CHEBI:33384"/>
        <dbReference type="ChEBI" id="CHEBI:57912"/>
        <dbReference type="ChEBI" id="CHEBI:58866"/>
        <dbReference type="ChEBI" id="CHEBI:59776"/>
        <dbReference type="EC" id="4.2.1.20"/>
    </reaction>
</comment>
<dbReference type="PROSITE" id="PS00167">
    <property type="entry name" value="TRP_SYNTHASE_ALPHA"/>
    <property type="match status" value="1"/>
</dbReference>
<keyword evidence="5 9" id="KW-0822">Tryptophan biosynthesis</keyword>
<evidence type="ECO:0000256" key="8">
    <source>
        <dbReference type="ARBA" id="ARBA00049047"/>
    </source>
</evidence>
<dbReference type="InterPro" id="IPR011060">
    <property type="entry name" value="RibuloseP-bd_barrel"/>
</dbReference>
<keyword evidence="6 9" id="KW-0057">Aromatic amino acid biosynthesis</keyword>
<feature type="active site" description="Proton acceptor" evidence="9">
    <location>
        <position position="49"/>
    </location>
</feature>
<comment type="caution">
    <text evidence="11">The sequence shown here is derived from an EMBL/GenBank/DDBJ whole genome shotgun (WGS) entry which is preliminary data.</text>
</comment>
<dbReference type="NCBIfam" id="TIGR00262">
    <property type="entry name" value="trpA"/>
    <property type="match status" value="1"/>
</dbReference>
<dbReference type="EMBL" id="CAAHGQ010000047">
    <property type="protein sequence ID" value="VGP86136.1"/>
    <property type="molecule type" value="Genomic_DNA"/>
</dbReference>
<dbReference type="InterPro" id="IPR002028">
    <property type="entry name" value="Trp_synthase_suA"/>
</dbReference>
<dbReference type="Gene3D" id="3.20.20.70">
    <property type="entry name" value="Aldolase class I"/>
    <property type="match status" value="1"/>
</dbReference>
<dbReference type="SUPFAM" id="SSF51366">
    <property type="entry name" value="Ribulose-phoshate binding barrel"/>
    <property type="match status" value="1"/>
</dbReference>
<keyword evidence="7 9" id="KW-0456">Lyase</keyword>
<evidence type="ECO:0000256" key="9">
    <source>
        <dbReference type="HAMAP-Rule" id="MF_00131"/>
    </source>
</evidence>
<proteinExistence type="inferred from homology"/>
<evidence type="ECO:0000256" key="4">
    <source>
        <dbReference type="ARBA" id="ARBA00022605"/>
    </source>
</evidence>
<feature type="active site" description="Proton acceptor" evidence="9">
    <location>
        <position position="60"/>
    </location>
</feature>
<name>A0A8B6INP2_9ENTR</name>
<dbReference type="GO" id="GO:0005829">
    <property type="term" value="C:cytosol"/>
    <property type="evidence" value="ECO:0007669"/>
    <property type="project" value="TreeGrafter"/>
</dbReference>
<dbReference type="PANTHER" id="PTHR43406:SF1">
    <property type="entry name" value="TRYPTOPHAN SYNTHASE ALPHA CHAIN, CHLOROPLASTIC"/>
    <property type="match status" value="1"/>
</dbReference>
<dbReference type="UniPathway" id="UPA00035">
    <property type="reaction ID" value="UER00044"/>
</dbReference>
<evidence type="ECO:0000256" key="6">
    <source>
        <dbReference type="ARBA" id="ARBA00023141"/>
    </source>
</evidence>
<dbReference type="CDD" id="cd04724">
    <property type="entry name" value="Tryptophan_synthase_alpha"/>
    <property type="match status" value="1"/>
</dbReference>
<comment type="similarity">
    <text evidence="9 10">Belongs to the TrpA family.</text>
</comment>
<evidence type="ECO:0000256" key="10">
    <source>
        <dbReference type="RuleBase" id="RU003662"/>
    </source>
</evidence>
<dbReference type="FunFam" id="3.20.20.70:FF:000037">
    <property type="entry name" value="Tryptophan synthase alpha chain"/>
    <property type="match status" value="1"/>
</dbReference>
<organism evidence="11 12">
    <name type="scientific">Klebsiella africana</name>
    <dbReference type="NCBI Taxonomy" id="2489010"/>
    <lineage>
        <taxon>Bacteria</taxon>
        <taxon>Pseudomonadati</taxon>
        <taxon>Pseudomonadota</taxon>
        <taxon>Gammaproteobacteria</taxon>
        <taxon>Enterobacterales</taxon>
        <taxon>Enterobacteriaceae</taxon>
        <taxon>Klebsiella/Raoultella group</taxon>
        <taxon>Klebsiella</taxon>
    </lineage>
</organism>
<evidence type="ECO:0000256" key="7">
    <source>
        <dbReference type="ARBA" id="ARBA00023239"/>
    </source>
</evidence>
<dbReference type="PANTHER" id="PTHR43406">
    <property type="entry name" value="TRYPTOPHAN SYNTHASE, ALPHA CHAIN"/>
    <property type="match status" value="1"/>
</dbReference>
<accession>A0A8B6INP2</accession>
<evidence type="ECO:0000256" key="5">
    <source>
        <dbReference type="ARBA" id="ARBA00022822"/>
    </source>
</evidence>
<dbReference type="Pfam" id="PF00290">
    <property type="entry name" value="Trp_syntA"/>
    <property type="match status" value="1"/>
</dbReference>
<evidence type="ECO:0000313" key="11">
    <source>
        <dbReference type="EMBL" id="VGP86136.1"/>
    </source>
</evidence>
<sequence>MERYKNRFTALKARREGAFVPFVMTGDPGPVQSLRIIDTLIAAGADALELGIPFSDPLADGPTIQTAALRAFAANVTPTLCFEMLANVRQKHPNIPIGLLVYANLVFNRGIDAFYAECARVGIDSVLVADVPFEESQPFRQAARRYHIAPIFICPPNAENKLLMEIARHGEGYTYLLSRAGVTGTEQGASKPLQHLVETLANLQAPPALQGFGISTPDQVADAIQAGAIGAISGSAIVKIIEKHREDDVAMLNELRAFVISMKAATRRV</sequence>
<dbReference type="AlphaFoldDB" id="A0A8B6INP2"/>
<dbReference type="EC" id="4.2.1.20" evidence="9"/>
<reference evidence="11 12" key="1">
    <citation type="submission" date="2019-04" db="EMBL/GenBank/DDBJ databases">
        <authorList>
            <person name="Brisse S."/>
            <person name="Rodrigues C."/>
        </authorList>
    </citation>
    <scope>NUCLEOTIDE SEQUENCE [LARGE SCALE GENOMIC DNA]</scope>
    <source>
        <strain evidence="11">SB5857</strain>
    </source>
</reference>
<keyword evidence="4 9" id="KW-0028">Amino-acid biosynthesis</keyword>
<comment type="pathway">
    <text evidence="2 9">Amino-acid biosynthesis; L-tryptophan biosynthesis; L-tryptophan from chorismate: step 5/5.</text>
</comment>
<evidence type="ECO:0000256" key="2">
    <source>
        <dbReference type="ARBA" id="ARBA00004733"/>
    </source>
</evidence>
<evidence type="ECO:0000313" key="12">
    <source>
        <dbReference type="Proteomes" id="UP000328848"/>
    </source>
</evidence>
<dbReference type="InterPro" id="IPR018204">
    <property type="entry name" value="Trp_synthase_alpha_AS"/>
</dbReference>